<dbReference type="SMART" id="SM00320">
    <property type="entry name" value="WD40"/>
    <property type="match status" value="12"/>
</dbReference>
<feature type="repeat" description="WD" evidence="3">
    <location>
        <begin position="1094"/>
        <end position="1135"/>
    </location>
</feature>
<dbReference type="InterPro" id="IPR019775">
    <property type="entry name" value="WD40_repeat_CS"/>
</dbReference>
<dbReference type="CDD" id="cd00200">
    <property type="entry name" value="WD40"/>
    <property type="match status" value="1"/>
</dbReference>
<dbReference type="EMBL" id="SIHO01000001">
    <property type="protein sequence ID" value="TFU05879.1"/>
    <property type="molecule type" value="Genomic_DNA"/>
</dbReference>
<keyword evidence="1 3" id="KW-0853">WD repeat</keyword>
<organism evidence="6 7">
    <name type="scientific">Glacieibacterium arshaanense</name>
    <dbReference type="NCBI Taxonomy" id="2511025"/>
    <lineage>
        <taxon>Bacteria</taxon>
        <taxon>Pseudomonadati</taxon>
        <taxon>Pseudomonadota</taxon>
        <taxon>Alphaproteobacteria</taxon>
        <taxon>Sphingomonadales</taxon>
        <taxon>Sphingosinicellaceae</taxon>
        <taxon>Glacieibacterium</taxon>
    </lineage>
</organism>
<feature type="repeat" description="WD" evidence="3">
    <location>
        <begin position="912"/>
        <end position="953"/>
    </location>
</feature>
<dbReference type="PROSITE" id="PS00678">
    <property type="entry name" value="WD_REPEATS_1"/>
    <property type="match status" value="4"/>
</dbReference>
<dbReference type="GO" id="GO:0030621">
    <property type="term" value="F:U4 snRNA binding"/>
    <property type="evidence" value="ECO:0007669"/>
    <property type="project" value="TreeGrafter"/>
</dbReference>
<feature type="repeat" description="WD" evidence="3">
    <location>
        <begin position="1178"/>
        <end position="1219"/>
    </location>
</feature>
<dbReference type="Pfam" id="PF00400">
    <property type="entry name" value="WD40"/>
    <property type="match status" value="8"/>
</dbReference>
<comment type="caution">
    <text evidence="6">The sequence shown here is derived from an EMBL/GenBank/DDBJ whole genome shotgun (WGS) entry which is preliminary data.</text>
</comment>
<accession>A0A4Y9ERS6</accession>
<evidence type="ECO:0000256" key="1">
    <source>
        <dbReference type="ARBA" id="ARBA00022574"/>
    </source>
</evidence>
<dbReference type="Gene3D" id="3.40.50.300">
    <property type="entry name" value="P-loop containing nucleotide triphosphate hydrolases"/>
    <property type="match status" value="1"/>
</dbReference>
<dbReference type="PRINTS" id="PR00320">
    <property type="entry name" value="GPROTEINBRPT"/>
</dbReference>
<dbReference type="Pfam" id="PF20703">
    <property type="entry name" value="nSTAND1"/>
    <property type="match status" value="1"/>
</dbReference>
<dbReference type="InterPro" id="IPR001680">
    <property type="entry name" value="WD40_rpt"/>
</dbReference>
<name>A0A4Y9ERS6_9SPHN</name>
<evidence type="ECO:0000256" key="3">
    <source>
        <dbReference type="PROSITE-ProRule" id="PRU00221"/>
    </source>
</evidence>
<proteinExistence type="predicted"/>
<dbReference type="Proteomes" id="UP000297737">
    <property type="component" value="Unassembled WGS sequence"/>
</dbReference>
<dbReference type="PROSITE" id="PS50294">
    <property type="entry name" value="WD_REPEATS_REGION"/>
    <property type="match status" value="7"/>
</dbReference>
<reference evidence="6 7" key="1">
    <citation type="submission" date="2019-02" db="EMBL/GenBank/DDBJ databases">
        <title>Polymorphobacter sp. isolated from the lake at the Tibet of China.</title>
        <authorList>
            <person name="Li A."/>
        </authorList>
    </citation>
    <scope>NUCLEOTIDE SEQUENCE [LARGE SCALE GENOMIC DNA]</scope>
    <source>
        <strain evidence="6 7">DJ1R-1</strain>
    </source>
</reference>
<feature type="repeat" description="WD" evidence="3">
    <location>
        <begin position="1136"/>
        <end position="1177"/>
    </location>
</feature>
<dbReference type="SUPFAM" id="SSF50960">
    <property type="entry name" value="TolB, C-terminal domain"/>
    <property type="match status" value="1"/>
</dbReference>
<dbReference type="GO" id="GO:0000398">
    <property type="term" value="P:mRNA splicing, via spliceosome"/>
    <property type="evidence" value="ECO:0007669"/>
    <property type="project" value="TreeGrafter"/>
</dbReference>
<dbReference type="InterPro" id="IPR015943">
    <property type="entry name" value="WD40/YVTN_repeat-like_dom_sf"/>
</dbReference>
<dbReference type="InterPro" id="IPR049052">
    <property type="entry name" value="nSTAND1"/>
</dbReference>
<dbReference type="PANTHER" id="PTHR19846:SF0">
    <property type="entry name" value="PRE-MRNA PROCESSING FACTOR 4"/>
    <property type="match status" value="1"/>
</dbReference>
<dbReference type="InterPro" id="IPR011044">
    <property type="entry name" value="Quino_amine_DH_bsu"/>
</dbReference>
<evidence type="ECO:0000259" key="5">
    <source>
        <dbReference type="Pfam" id="PF20703"/>
    </source>
</evidence>
<protein>
    <recommendedName>
        <fullName evidence="5">Novel STAND NTPase 1 domain-containing protein</fullName>
    </recommendedName>
</protein>
<evidence type="ECO:0000256" key="4">
    <source>
        <dbReference type="SAM" id="MobiDB-lite"/>
    </source>
</evidence>
<dbReference type="InterPro" id="IPR027417">
    <property type="entry name" value="P-loop_NTPase"/>
</dbReference>
<dbReference type="OrthoDB" id="145213at2"/>
<gene>
    <name evidence="6" type="ORF">EUV02_02305</name>
</gene>
<dbReference type="SUPFAM" id="SSF50969">
    <property type="entry name" value="YVTN repeat-like/Quinoprotein amine dehydrogenase"/>
    <property type="match status" value="1"/>
</dbReference>
<dbReference type="InterPro" id="IPR011047">
    <property type="entry name" value="Quinoprotein_ADH-like_sf"/>
</dbReference>
<dbReference type="PROSITE" id="PS50082">
    <property type="entry name" value="WD_REPEATS_2"/>
    <property type="match status" value="7"/>
</dbReference>
<dbReference type="InterPro" id="IPR020472">
    <property type="entry name" value="WD40_PAC1"/>
</dbReference>
<feature type="repeat" description="WD" evidence="3">
    <location>
        <begin position="1052"/>
        <end position="1093"/>
    </location>
</feature>
<feature type="repeat" description="WD" evidence="3">
    <location>
        <begin position="1220"/>
        <end position="1261"/>
    </location>
</feature>
<dbReference type="SUPFAM" id="SSF50998">
    <property type="entry name" value="Quinoprotein alcohol dehydrogenase-like"/>
    <property type="match status" value="1"/>
</dbReference>
<sequence>MNSPFKFLDAYAAEDKAIFFGREAEIEALYTLVFQTRLLLVYGPSGTGKTSLIQCGLANRIKPTDWLPVLVRRKDDINTSLDAEIRRAAPTPIDAGASIVEAVESLYLDHLRPVYLLFDQFEELFIFGSTDEQDKFIASIQALLAKDMACKIVLIMREEYLALLDRFEKSVPSLFNKRLRVEPMSKTNILRVITGTTAALGIELEHGEVTAQHIIDNISDPRTGVQLAYLQVYLDKLFRSAGTAEPMVFTDALVAETGALGDVMAEFLEEQTRAIQADVHANFPDVDKDAVQRIIEEFATLEGTKAPLSRAELTERLPAFDKVIDGVLSALQNARLVRNVDGLYELAHDSLAGRVAERRSVESRNLLKVRKVIRDGMAAHAEMGSWLSREQLAFIHPYRDEIALTADEANFVQRSIWRSRLARILIVAATIGVIILLIGLTRNARRDAAEQGHRMLAASAVQEAAKSDGPLGLLLGIEALPRDRVDADSYGVNRAALMAGMIANSELRVIETGTKGRVRASFSPDGRKVLAASGEGDAAVHDVETGAQTLLAGIKGYQLALARFSKDGRRVFGAAATQGVETCKALVWDTASGKRIALRDVDKFSCQNGENFLLNPVPGDGRDPLSMAGIFSNDGSRGLTITNGRAVLWDTATGKSVMKLATGETPIAGAIFGPGDRIVVFNEETPDRVPIAIFDAGSGQLIARLDGNEEPGTATFSTDGKRLTIIGRYGSISVFDLVTGKAILQTLSDAFLMSPVNSADGSRVIAQTEEAEATVWNTETGKPVLRIPLPANAFYIEANFSADGARLLLKPDSAPATLWDSKRGAHIADIGTADNGVYSSQFSHSGRTIAILFMDGTAQFRETASGTAIVDLGHSISTDPLFIFSPNRRWLATSEDNLVKLYAPNGALTAQFGDGDGAVSDIVFSQDGRRLLAATADGKLRIWDTTRQMLTASLFSETVSAAAFTPDGRRSLVASTSGALALMRVQDGQFIKSLTAHQAGVDGAPSQPAGAEVGHSKSVNSIAFAKDGRMLTASSDRSARIWATDGSFVRQLSGHSGRINTATFSPDGRRVVTASDDDSSSLWDAASGAVLHRLTGHKLGVRTAAFDGVGARIVTASNDKTARIWNTATGKVEHVLTGHTAALTGAEFAPDGKSVLTASNDASARIWDAATGELRFVLGGHGGRVTMAHYSPDGHRIVTASTDNMARLWNADTGKLIASLTGHNGAVTSAMFSPDGRRIVTASNDATTRLWDGADGAPLATLFNHSAVTVAQFSADSRSVISGMSNGSVRIVTVPTLTDTALLDAACRQKPRNLTPEERVRYGLPAGADIQCADRPTNLFSRLYAWLPFAMKPAPNTAQVASRAELNAVVPEDDDKSANASRRSRQAPPPR</sequence>
<dbReference type="Gene3D" id="2.130.10.10">
    <property type="entry name" value="YVTN repeat-like/Quinoprotein amine dehydrogenase"/>
    <property type="match status" value="6"/>
</dbReference>
<keyword evidence="7" id="KW-1185">Reference proteome</keyword>
<evidence type="ECO:0000313" key="7">
    <source>
        <dbReference type="Proteomes" id="UP000297737"/>
    </source>
</evidence>
<feature type="repeat" description="WD" evidence="3">
    <location>
        <begin position="1012"/>
        <end position="1042"/>
    </location>
</feature>
<dbReference type="SUPFAM" id="SSF52540">
    <property type="entry name" value="P-loop containing nucleoside triphosphate hydrolases"/>
    <property type="match status" value="1"/>
</dbReference>
<feature type="region of interest" description="Disordered" evidence="4">
    <location>
        <begin position="1368"/>
        <end position="1391"/>
    </location>
</feature>
<evidence type="ECO:0000313" key="6">
    <source>
        <dbReference type="EMBL" id="TFU05879.1"/>
    </source>
</evidence>
<dbReference type="GO" id="GO:0017070">
    <property type="term" value="F:U6 snRNA binding"/>
    <property type="evidence" value="ECO:0007669"/>
    <property type="project" value="TreeGrafter"/>
</dbReference>
<dbReference type="PANTHER" id="PTHR19846">
    <property type="entry name" value="WD40 REPEAT PROTEIN"/>
    <property type="match status" value="1"/>
</dbReference>
<keyword evidence="2" id="KW-0677">Repeat</keyword>
<feature type="domain" description="Novel STAND NTPase 1" evidence="5">
    <location>
        <begin position="4"/>
        <end position="352"/>
    </location>
</feature>
<evidence type="ECO:0000256" key="2">
    <source>
        <dbReference type="ARBA" id="ARBA00022737"/>
    </source>
</evidence>
<dbReference type="RefSeq" id="WP_135244603.1">
    <property type="nucleotide sequence ID" value="NZ_SIHO01000001.1"/>
</dbReference>